<proteinExistence type="inferred from homology"/>
<evidence type="ECO:0000256" key="1">
    <source>
        <dbReference type="ARBA" id="ARBA00004651"/>
    </source>
</evidence>
<evidence type="ECO:0000313" key="12">
    <source>
        <dbReference type="Proteomes" id="UP000533598"/>
    </source>
</evidence>
<dbReference type="SUPFAM" id="SSF103473">
    <property type="entry name" value="MFS general substrate transporter"/>
    <property type="match status" value="1"/>
</dbReference>
<feature type="transmembrane region" description="Helical" evidence="9">
    <location>
        <begin position="451"/>
        <end position="473"/>
    </location>
</feature>
<dbReference type="InterPro" id="IPR036259">
    <property type="entry name" value="MFS_trans_sf"/>
</dbReference>
<dbReference type="FunFam" id="1.20.1720.10:FF:000004">
    <property type="entry name" value="EmrB/QacA family drug resistance transporter"/>
    <property type="match status" value="1"/>
</dbReference>
<dbReference type="InterPro" id="IPR020846">
    <property type="entry name" value="MFS_dom"/>
</dbReference>
<keyword evidence="3" id="KW-0813">Transport</keyword>
<keyword evidence="6 9" id="KW-1133">Transmembrane helix</keyword>
<feature type="transmembrane region" description="Helical" evidence="9">
    <location>
        <begin position="147"/>
        <end position="170"/>
    </location>
</feature>
<comment type="subcellular location">
    <subcellularLocation>
        <location evidence="1">Cell membrane</location>
        <topology evidence="1">Multi-pass membrane protein</topology>
    </subcellularLocation>
</comment>
<dbReference type="RefSeq" id="WP_312986406.1">
    <property type="nucleotide sequence ID" value="NZ_BAAAUI010000024.1"/>
</dbReference>
<evidence type="ECO:0000259" key="10">
    <source>
        <dbReference type="PROSITE" id="PS50850"/>
    </source>
</evidence>
<dbReference type="PRINTS" id="PR01036">
    <property type="entry name" value="TCRTETB"/>
</dbReference>
<keyword evidence="5 9" id="KW-0812">Transmembrane</keyword>
<evidence type="ECO:0000256" key="6">
    <source>
        <dbReference type="ARBA" id="ARBA00022989"/>
    </source>
</evidence>
<dbReference type="PANTHER" id="PTHR23501:SF197">
    <property type="entry name" value="COMD"/>
    <property type="match status" value="1"/>
</dbReference>
<feature type="transmembrane region" description="Helical" evidence="9">
    <location>
        <begin position="413"/>
        <end position="431"/>
    </location>
</feature>
<evidence type="ECO:0000256" key="9">
    <source>
        <dbReference type="SAM" id="Phobius"/>
    </source>
</evidence>
<dbReference type="CDD" id="cd17502">
    <property type="entry name" value="MFS_Azr1_MDR_like"/>
    <property type="match status" value="1"/>
</dbReference>
<comment type="similarity">
    <text evidence="2">Belongs to the major facilitator superfamily. TCR/Tet family.</text>
</comment>
<feature type="transmembrane region" description="Helical" evidence="9">
    <location>
        <begin position="88"/>
        <end position="108"/>
    </location>
</feature>
<feature type="transmembrane region" description="Helical" evidence="9">
    <location>
        <begin position="238"/>
        <end position="259"/>
    </location>
</feature>
<evidence type="ECO:0000256" key="8">
    <source>
        <dbReference type="SAM" id="MobiDB-lite"/>
    </source>
</evidence>
<feature type="transmembrane region" description="Helical" evidence="9">
    <location>
        <begin position="310"/>
        <end position="333"/>
    </location>
</feature>
<evidence type="ECO:0000256" key="2">
    <source>
        <dbReference type="ARBA" id="ARBA00007520"/>
    </source>
</evidence>
<dbReference type="GO" id="GO:0005886">
    <property type="term" value="C:plasma membrane"/>
    <property type="evidence" value="ECO:0007669"/>
    <property type="project" value="UniProtKB-SubCell"/>
</dbReference>
<feature type="transmembrane region" description="Helical" evidence="9">
    <location>
        <begin position="20"/>
        <end position="46"/>
    </location>
</feature>
<dbReference type="EMBL" id="JACHMH010000001">
    <property type="protein sequence ID" value="MBB4674747.1"/>
    <property type="molecule type" value="Genomic_DNA"/>
</dbReference>
<feature type="domain" description="Major facilitator superfamily (MFS) profile" evidence="10">
    <location>
        <begin position="23"/>
        <end position="478"/>
    </location>
</feature>
<feature type="transmembrane region" description="Helical" evidence="9">
    <location>
        <begin position="208"/>
        <end position="232"/>
    </location>
</feature>
<dbReference type="Proteomes" id="UP000533598">
    <property type="component" value="Unassembled WGS sequence"/>
</dbReference>
<name>A0A7W7C585_9PSEU</name>
<keyword evidence="12" id="KW-1185">Reference proteome</keyword>
<dbReference type="Gene3D" id="1.20.1250.20">
    <property type="entry name" value="MFS general substrate transporter like domains"/>
    <property type="match status" value="1"/>
</dbReference>
<comment type="caution">
    <text evidence="11">The sequence shown here is derived from an EMBL/GenBank/DDBJ whole genome shotgun (WGS) entry which is preliminary data.</text>
</comment>
<evidence type="ECO:0000313" key="11">
    <source>
        <dbReference type="EMBL" id="MBB4674747.1"/>
    </source>
</evidence>
<gene>
    <name evidence="11" type="ORF">HNR67_000865</name>
</gene>
<sequence>MSPPEPRDPEALAPMSHREILRALTGLLLSLLVAILSSTIVANALPTILKDLHGSQGQYTWVVTATLLAATATTPIWGKLADLFSKKLLYQVAIGLFALGSILAGIASSMPELIAYRAVQGLGVGGLQALAQVVIAAMVSPRERGRYAGYTGAVIAVATVSGPLVGGFIVDTPWLGWRYCFFLVVPLALAAMAVIHKTLHLPVLRRKVRIDWLGATLIIGGVSLLMLWVSFAGKDFGWISPASGLYLLGAVLALGLAVLVETKAAEPVVPPRLFRDRTVLLSVLASLGIGTAMFGASVFIGQYFQQARGFSPTVAGLLGMPLALGYVLTSTWSGRRITKTGRWKIYLVTGAVALFAGLALLATITHTSPVWLLACYLLIVGIGMGLTMQNLVLAVQNAVPATDLGAASSSVMFFRSLGGAAGVSVLGAVLAGRVGTLVGHGEPVRDAQGDASGLVFLIAAGLALVALVAIALIKEVPLRNNTPGSTGEHTAPVKPVDNPGKPVDNRSTPVDRLLTPARPISAAGGRFAQVVEGCRRTVDKAVDNPV</sequence>
<dbReference type="GO" id="GO:0022857">
    <property type="term" value="F:transmembrane transporter activity"/>
    <property type="evidence" value="ECO:0007669"/>
    <property type="project" value="InterPro"/>
</dbReference>
<dbReference type="Gene3D" id="1.20.1720.10">
    <property type="entry name" value="Multidrug resistance protein D"/>
    <property type="match status" value="1"/>
</dbReference>
<feature type="transmembrane region" description="Helical" evidence="9">
    <location>
        <begin position="58"/>
        <end position="76"/>
    </location>
</feature>
<feature type="transmembrane region" description="Helical" evidence="9">
    <location>
        <begin position="370"/>
        <end position="393"/>
    </location>
</feature>
<evidence type="ECO:0000256" key="5">
    <source>
        <dbReference type="ARBA" id="ARBA00022692"/>
    </source>
</evidence>
<dbReference type="FunFam" id="1.20.1250.20:FF:000231">
    <property type="entry name" value="EmrB/QacA subfamily drug resistance transporter"/>
    <property type="match status" value="1"/>
</dbReference>
<feature type="transmembrane region" description="Helical" evidence="9">
    <location>
        <begin position="176"/>
        <end position="196"/>
    </location>
</feature>
<reference evidence="11 12" key="1">
    <citation type="submission" date="2020-08" db="EMBL/GenBank/DDBJ databases">
        <title>Sequencing the genomes of 1000 actinobacteria strains.</title>
        <authorList>
            <person name="Klenk H.-P."/>
        </authorList>
    </citation>
    <scope>NUCLEOTIDE SEQUENCE [LARGE SCALE GENOMIC DNA]</scope>
    <source>
        <strain evidence="11 12">DSM 44230</strain>
    </source>
</reference>
<dbReference type="Pfam" id="PF07690">
    <property type="entry name" value="MFS_1"/>
    <property type="match status" value="1"/>
</dbReference>
<evidence type="ECO:0000256" key="3">
    <source>
        <dbReference type="ARBA" id="ARBA00022448"/>
    </source>
</evidence>
<evidence type="ECO:0000256" key="7">
    <source>
        <dbReference type="ARBA" id="ARBA00023136"/>
    </source>
</evidence>
<keyword evidence="7 9" id="KW-0472">Membrane</keyword>
<dbReference type="PROSITE" id="PS50850">
    <property type="entry name" value="MFS"/>
    <property type="match status" value="1"/>
</dbReference>
<organism evidence="11 12">
    <name type="scientific">Crossiella cryophila</name>
    <dbReference type="NCBI Taxonomy" id="43355"/>
    <lineage>
        <taxon>Bacteria</taxon>
        <taxon>Bacillati</taxon>
        <taxon>Actinomycetota</taxon>
        <taxon>Actinomycetes</taxon>
        <taxon>Pseudonocardiales</taxon>
        <taxon>Pseudonocardiaceae</taxon>
        <taxon>Crossiella</taxon>
    </lineage>
</organism>
<accession>A0A7W7C585</accession>
<keyword evidence="4" id="KW-1003">Cell membrane</keyword>
<evidence type="ECO:0000256" key="4">
    <source>
        <dbReference type="ARBA" id="ARBA00022475"/>
    </source>
</evidence>
<feature type="transmembrane region" description="Helical" evidence="9">
    <location>
        <begin position="345"/>
        <end position="364"/>
    </location>
</feature>
<dbReference type="InterPro" id="IPR011701">
    <property type="entry name" value="MFS"/>
</dbReference>
<dbReference type="PANTHER" id="PTHR23501">
    <property type="entry name" value="MAJOR FACILITATOR SUPERFAMILY"/>
    <property type="match status" value="1"/>
</dbReference>
<protein>
    <submittedName>
        <fullName evidence="11">EmrB/QacA subfamily drug resistance transporter</fullName>
    </submittedName>
</protein>
<dbReference type="AlphaFoldDB" id="A0A7W7C585"/>
<feature type="transmembrane region" description="Helical" evidence="9">
    <location>
        <begin position="114"/>
        <end position="135"/>
    </location>
</feature>
<feature type="region of interest" description="Disordered" evidence="8">
    <location>
        <begin position="481"/>
        <end position="510"/>
    </location>
</feature>
<feature type="transmembrane region" description="Helical" evidence="9">
    <location>
        <begin position="279"/>
        <end position="304"/>
    </location>
</feature>